<dbReference type="RefSeq" id="WP_132815423.1">
    <property type="nucleotide sequence ID" value="NZ_SMKI01000004.1"/>
</dbReference>
<evidence type="ECO:0008006" key="3">
    <source>
        <dbReference type="Google" id="ProtNLM"/>
    </source>
</evidence>
<protein>
    <recommendedName>
        <fullName evidence="3">Lipoprotein</fullName>
    </recommendedName>
</protein>
<dbReference type="EMBL" id="SMKI01000004">
    <property type="protein sequence ID" value="TDC80258.1"/>
    <property type="molecule type" value="Genomic_DNA"/>
</dbReference>
<accession>A0A4R4TPU2</accession>
<reference evidence="1 2" key="1">
    <citation type="submission" date="2019-03" db="EMBL/GenBank/DDBJ databases">
        <title>Draft genome sequences of novel Actinobacteria.</title>
        <authorList>
            <person name="Sahin N."/>
            <person name="Ay H."/>
            <person name="Saygin H."/>
        </authorList>
    </citation>
    <scope>NUCLEOTIDE SEQUENCE [LARGE SCALE GENOMIC DNA]</scope>
    <source>
        <strain evidence="1 2">DSM 41900</strain>
    </source>
</reference>
<evidence type="ECO:0000313" key="1">
    <source>
        <dbReference type="EMBL" id="TDC80258.1"/>
    </source>
</evidence>
<sequence>MRPETRVAAALLAGALLTACGGGGDEVTRVEGDGWHGVLLATEPMPLRDGTAAESSLPEASDVERFEEVLPPTAEFPGASGPESIAVDEGYQRQYTLLTGEDGRRELLVNGICDEWWQSEWERDWSHAVASDFGTCVWQASMDLATDRITSLEFSGIG</sequence>
<evidence type="ECO:0000313" key="2">
    <source>
        <dbReference type="Proteomes" id="UP000295345"/>
    </source>
</evidence>
<keyword evidence="2" id="KW-1185">Reference proteome</keyword>
<proteinExistence type="predicted"/>
<organism evidence="1 2">
    <name type="scientific">Streptomyces hainanensis</name>
    <dbReference type="NCBI Taxonomy" id="402648"/>
    <lineage>
        <taxon>Bacteria</taxon>
        <taxon>Bacillati</taxon>
        <taxon>Actinomycetota</taxon>
        <taxon>Actinomycetes</taxon>
        <taxon>Kitasatosporales</taxon>
        <taxon>Streptomycetaceae</taxon>
        <taxon>Streptomyces</taxon>
    </lineage>
</organism>
<dbReference type="PROSITE" id="PS51257">
    <property type="entry name" value="PROKAR_LIPOPROTEIN"/>
    <property type="match status" value="1"/>
</dbReference>
<comment type="caution">
    <text evidence="1">The sequence shown here is derived from an EMBL/GenBank/DDBJ whole genome shotgun (WGS) entry which is preliminary data.</text>
</comment>
<dbReference type="Proteomes" id="UP000295345">
    <property type="component" value="Unassembled WGS sequence"/>
</dbReference>
<dbReference type="OrthoDB" id="4301792at2"/>
<dbReference type="AlphaFoldDB" id="A0A4R4TPU2"/>
<name>A0A4R4TPU2_9ACTN</name>
<gene>
    <name evidence="1" type="ORF">E1283_00715</name>
</gene>